<accession>A0A8T3B8P1</accession>
<reference evidence="2" key="1">
    <citation type="journal article" date="2022" name="Front. Genet.">
        <title>Chromosome-Scale Assembly of the Dendrobium nobile Genome Provides Insights Into the Molecular Mechanism of the Biosynthesis of the Medicinal Active Ingredient of Dendrobium.</title>
        <authorList>
            <person name="Xu Q."/>
            <person name="Niu S.-C."/>
            <person name="Li K.-L."/>
            <person name="Zheng P.-J."/>
            <person name="Zhang X.-J."/>
            <person name="Jia Y."/>
            <person name="Liu Y."/>
            <person name="Niu Y.-X."/>
            <person name="Yu L.-H."/>
            <person name="Chen D.-F."/>
            <person name="Zhang G.-Q."/>
        </authorList>
    </citation>
    <scope>NUCLEOTIDE SEQUENCE</scope>
    <source>
        <tissue evidence="2">Leaf</tissue>
    </source>
</reference>
<feature type="compositionally biased region" description="Polar residues" evidence="1">
    <location>
        <begin position="97"/>
        <end position="111"/>
    </location>
</feature>
<dbReference type="Proteomes" id="UP000829196">
    <property type="component" value="Unassembled WGS sequence"/>
</dbReference>
<proteinExistence type="predicted"/>
<evidence type="ECO:0000313" key="2">
    <source>
        <dbReference type="EMBL" id="KAI0507221.1"/>
    </source>
</evidence>
<gene>
    <name evidence="2" type="ORF">KFK09_013343</name>
</gene>
<organism evidence="2 3">
    <name type="scientific">Dendrobium nobile</name>
    <name type="common">Orchid</name>
    <dbReference type="NCBI Taxonomy" id="94219"/>
    <lineage>
        <taxon>Eukaryota</taxon>
        <taxon>Viridiplantae</taxon>
        <taxon>Streptophyta</taxon>
        <taxon>Embryophyta</taxon>
        <taxon>Tracheophyta</taxon>
        <taxon>Spermatophyta</taxon>
        <taxon>Magnoliopsida</taxon>
        <taxon>Liliopsida</taxon>
        <taxon>Asparagales</taxon>
        <taxon>Orchidaceae</taxon>
        <taxon>Epidendroideae</taxon>
        <taxon>Malaxideae</taxon>
        <taxon>Dendrobiinae</taxon>
        <taxon>Dendrobium</taxon>
    </lineage>
</organism>
<dbReference type="AlphaFoldDB" id="A0A8T3B8P1"/>
<name>A0A8T3B8P1_DENNO</name>
<feature type="region of interest" description="Disordered" evidence="1">
    <location>
        <begin position="1"/>
        <end position="25"/>
    </location>
</feature>
<feature type="region of interest" description="Disordered" evidence="1">
    <location>
        <begin position="65"/>
        <end position="111"/>
    </location>
</feature>
<comment type="caution">
    <text evidence="2">The sequence shown here is derived from an EMBL/GenBank/DDBJ whole genome shotgun (WGS) entry which is preliminary data.</text>
</comment>
<dbReference type="EMBL" id="JAGYWB010000010">
    <property type="protein sequence ID" value="KAI0507221.1"/>
    <property type="molecule type" value="Genomic_DNA"/>
</dbReference>
<sequence>MPAAGEANPTPAKTAGESSRRRDPVLGMQLTTRRADAGAGAATCGCATCWCGCDDVQAVRRRAAGRAATPSMGRDAWGSRGSGQARMGQRAELAGSSAATRGSGQQATRGQ</sequence>
<evidence type="ECO:0000256" key="1">
    <source>
        <dbReference type="SAM" id="MobiDB-lite"/>
    </source>
</evidence>
<evidence type="ECO:0000313" key="3">
    <source>
        <dbReference type="Proteomes" id="UP000829196"/>
    </source>
</evidence>
<protein>
    <submittedName>
        <fullName evidence="2">Uncharacterized protein</fullName>
    </submittedName>
</protein>
<keyword evidence="3" id="KW-1185">Reference proteome</keyword>